<keyword evidence="2 11" id="KW-0489">Methyltransferase</keyword>
<organism evidence="13 14">
    <name type="scientific">Candidatus Megaera venefica</name>
    <dbReference type="NCBI Taxonomy" id="2055910"/>
    <lineage>
        <taxon>Bacteria</taxon>
        <taxon>Pseudomonadati</taxon>
        <taxon>Pseudomonadota</taxon>
        <taxon>Alphaproteobacteria</taxon>
        <taxon>Rickettsiales</taxon>
        <taxon>Rickettsiaceae</taxon>
        <taxon>Candidatus Megaera</taxon>
    </lineage>
</organism>
<evidence type="ECO:0000256" key="4">
    <source>
        <dbReference type="ARBA" id="ARBA00022691"/>
    </source>
</evidence>
<evidence type="ECO:0000256" key="7">
    <source>
        <dbReference type="ARBA" id="ARBA00041129"/>
    </source>
</evidence>
<accession>A0ABU5NC51</accession>
<evidence type="ECO:0000256" key="6">
    <source>
        <dbReference type="ARBA" id="ARBA00038861"/>
    </source>
</evidence>
<evidence type="ECO:0000256" key="10">
    <source>
        <dbReference type="ARBA" id="ARBA00048970"/>
    </source>
</evidence>
<comment type="caution">
    <text evidence="13">The sequence shown here is derived from an EMBL/GenBank/DDBJ whole genome shotgun (WGS) entry which is preliminary data.</text>
</comment>
<feature type="binding site" evidence="11">
    <location>
        <position position="118"/>
    </location>
    <ligand>
        <name>S-adenosyl-L-methionine</name>
        <dbReference type="ChEBI" id="CHEBI:59789"/>
    </ligand>
</feature>
<dbReference type="Gene3D" id="3.40.50.150">
    <property type="entry name" value="Vaccinia Virus protein VP39"/>
    <property type="match status" value="1"/>
</dbReference>
<dbReference type="SUPFAM" id="SSF53335">
    <property type="entry name" value="S-adenosyl-L-methionine-dependent methyltransferases"/>
    <property type="match status" value="1"/>
</dbReference>
<protein>
    <recommendedName>
        <fullName evidence="7 11">Ribosomal RNA large subunit methyltransferase E</fullName>
        <ecNumber evidence="6 11">2.1.1.166</ecNumber>
    </recommendedName>
    <alternativeName>
        <fullName evidence="9 11">23S rRNA Um2552 methyltransferase</fullName>
    </alternativeName>
    <alternativeName>
        <fullName evidence="8 11">rRNA (uridine-2'-O-)-methyltransferase</fullName>
    </alternativeName>
</protein>
<evidence type="ECO:0000313" key="13">
    <source>
        <dbReference type="EMBL" id="MEA0970716.1"/>
    </source>
</evidence>
<dbReference type="PIRSF" id="PIRSF005461">
    <property type="entry name" value="23S_rRNA_mtase"/>
    <property type="match status" value="1"/>
</dbReference>
<feature type="binding site" evidence="11">
    <location>
        <position position="77"/>
    </location>
    <ligand>
        <name>S-adenosyl-L-methionine</name>
        <dbReference type="ChEBI" id="CHEBI:59789"/>
    </ligand>
</feature>
<evidence type="ECO:0000256" key="2">
    <source>
        <dbReference type="ARBA" id="ARBA00022603"/>
    </source>
</evidence>
<feature type="binding site" evidence="11">
    <location>
        <position position="143"/>
    </location>
    <ligand>
        <name>S-adenosyl-L-methionine</name>
        <dbReference type="ChEBI" id="CHEBI:59789"/>
    </ligand>
</feature>
<evidence type="ECO:0000256" key="11">
    <source>
        <dbReference type="HAMAP-Rule" id="MF_01547"/>
    </source>
</evidence>
<gene>
    <name evidence="11" type="primary">rlmE</name>
    <name evidence="11" type="synonym">ftsJ</name>
    <name evidence="11" type="synonym">rrmJ</name>
    <name evidence="13" type="ORF">Megvenef_00684</name>
</gene>
<proteinExistence type="inferred from homology"/>
<evidence type="ECO:0000256" key="3">
    <source>
        <dbReference type="ARBA" id="ARBA00022679"/>
    </source>
</evidence>
<keyword evidence="14" id="KW-1185">Reference proteome</keyword>
<reference evidence="13 14" key="1">
    <citation type="submission" date="2023-03" db="EMBL/GenBank/DDBJ databases">
        <title>Host association and intracellularity evolved multiple times independently in the Rickettsiales.</title>
        <authorList>
            <person name="Castelli M."/>
            <person name="Nardi T."/>
            <person name="Gammuto L."/>
            <person name="Bellinzona G."/>
            <person name="Sabaneyeva E."/>
            <person name="Potekhin A."/>
            <person name="Serra V."/>
            <person name="Petroni G."/>
            <person name="Sassera D."/>
        </authorList>
    </citation>
    <scope>NUCLEOTIDE SEQUENCE [LARGE SCALE GENOMIC DNA]</scope>
    <source>
        <strain evidence="13 14">Sr 2-6</strain>
    </source>
</reference>
<dbReference type="GO" id="GO:0032259">
    <property type="term" value="P:methylation"/>
    <property type="evidence" value="ECO:0007669"/>
    <property type="project" value="UniProtKB-KW"/>
</dbReference>
<feature type="active site" description="Proton acceptor" evidence="11">
    <location>
        <position position="183"/>
    </location>
</feature>
<evidence type="ECO:0000256" key="1">
    <source>
        <dbReference type="ARBA" id="ARBA00022552"/>
    </source>
</evidence>
<dbReference type="PANTHER" id="PTHR10920">
    <property type="entry name" value="RIBOSOMAL RNA METHYLTRANSFERASE"/>
    <property type="match status" value="1"/>
</dbReference>
<evidence type="ECO:0000256" key="8">
    <source>
        <dbReference type="ARBA" id="ARBA00041995"/>
    </source>
</evidence>
<feature type="binding site" evidence="11">
    <location>
        <position position="79"/>
    </location>
    <ligand>
        <name>S-adenosyl-L-methionine</name>
        <dbReference type="ChEBI" id="CHEBI:59789"/>
    </ligand>
</feature>
<dbReference type="InterPro" id="IPR050082">
    <property type="entry name" value="RNA_methyltr_RlmE"/>
</dbReference>
<evidence type="ECO:0000256" key="9">
    <source>
        <dbReference type="ARBA" id="ARBA00042745"/>
    </source>
</evidence>
<keyword evidence="4 11" id="KW-0949">S-adenosyl-L-methionine</keyword>
<dbReference type="RefSeq" id="WP_410519755.1">
    <property type="nucleotide sequence ID" value="NZ_JARJFB010000039.1"/>
</dbReference>
<keyword evidence="3 11" id="KW-0808">Transferase</keyword>
<dbReference type="EMBL" id="JARJFB010000039">
    <property type="protein sequence ID" value="MEA0970716.1"/>
    <property type="molecule type" value="Genomic_DNA"/>
</dbReference>
<feature type="binding site" evidence="11">
    <location>
        <position position="102"/>
    </location>
    <ligand>
        <name>S-adenosyl-L-methionine</name>
        <dbReference type="ChEBI" id="CHEBI:59789"/>
    </ligand>
</feature>
<dbReference type="GO" id="GO:0008168">
    <property type="term" value="F:methyltransferase activity"/>
    <property type="evidence" value="ECO:0007669"/>
    <property type="project" value="UniProtKB-KW"/>
</dbReference>
<comment type="function">
    <text evidence="5 11">Specifically methylates the uridine in position 2552 of 23S rRNA at the 2'-O position of the ribose in the fully assembled 50S ribosomal subunit.</text>
</comment>
<dbReference type="PANTHER" id="PTHR10920:SF18">
    <property type="entry name" value="RRNA METHYLTRANSFERASE 2, MITOCHONDRIAL"/>
    <property type="match status" value="1"/>
</dbReference>
<comment type="catalytic activity">
    <reaction evidence="10 11">
        <text>uridine(2552) in 23S rRNA + S-adenosyl-L-methionine = 2'-O-methyluridine(2552) in 23S rRNA + S-adenosyl-L-homocysteine + H(+)</text>
        <dbReference type="Rhea" id="RHEA:42720"/>
        <dbReference type="Rhea" id="RHEA-COMP:10202"/>
        <dbReference type="Rhea" id="RHEA-COMP:10203"/>
        <dbReference type="ChEBI" id="CHEBI:15378"/>
        <dbReference type="ChEBI" id="CHEBI:57856"/>
        <dbReference type="ChEBI" id="CHEBI:59789"/>
        <dbReference type="ChEBI" id="CHEBI:65315"/>
        <dbReference type="ChEBI" id="CHEBI:74478"/>
        <dbReference type="EC" id="2.1.1.166"/>
    </reaction>
</comment>
<comment type="subcellular location">
    <subcellularLocation>
        <location evidence="11">Cytoplasm</location>
    </subcellularLocation>
</comment>
<comment type="similarity">
    <text evidence="11">Belongs to the class I-like SAM-binding methyltransferase superfamily. RNA methyltransferase RlmE family.</text>
</comment>
<evidence type="ECO:0000259" key="12">
    <source>
        <dbReference type="Pfam" id="PF01728"/>
    </source>
</evidence>
<dbReference type="InterPro" id="IPR002877">
    <property type="entry name" value="RNA_MeTrfase_FtsJ_dom"/>
</dbReference>
<dbReference type="Pfam" id="PF01728">
    <property type="entry name" value="FtsJ"/>
    <property type="match status" value="1"/>
</dbReference>
<evidence type="ECO:0000256" key="5">
    <source>
        <dbReference type="ARBA" id="ARBA00037569"/>
    </source>
</evidence>
<dbReference type="InterPro" id="IPR015507">
    <property type="entry name" value="rRNA-MeTfrase_E"/>
</dbReference>
<sequence length="228" mass="25357">MSASTGYRGKFVKVKTAKKRKTSSTRWLARQLNDQYVARSKIDGYKSRAAYKIIEINDKFHILKAGFNVVDLGAAPGGWSQVAAKIIKSDSTNAPNKLIAIDLLPIENIPGVLSFQKDFYDHDTQEIIINALDGNLADVVMSDMAANTIGHSQTDHLRIMALCENALHFALKILKPGGHFVAKIFRGGAEVDLLTIVKQHFKTIKHFKPDSSRKESSEFYLIALNKKD</sequence>
<name>A0ABU5NC51_9RICK</name>
<keyword evidence="1 11" id="KW-0698">rRNA processing</keyword>
<dbReference type="HAMAP" id="MF_01547">
    <property type="entry name" value="RNA_methyltr_E"/>
    <property type="match status" value="1"/>
</dbReference>
<dbReference type="Proteomes" id="UP001291687">
    <property type="component" value="Unassembled WGS sequence"/>
</dbReference>
<evidence type="ECO:0000313" key="14">
    <source>
        <dbReference type="Proteomes" id="UP001291687"/>
    </source>
</evidence>
<feature type="domain" description="Ribosomal RNA methyltransferase FtsJ" evidence="12">
    <location>
        <begin position="45"/>
        <end position="226"/>
    </location>
</feature>
<keyword evidence="11" id="KW-0963">Cytoplasm</keyword>
<dbReference type="InterPro" id="IPR029063">
    <property type="entry name" value="SAM-dependent_MTases_sf"/>
</dbReference>
<dbReference type="EC" id="2.1.1.166" evidence="6 11"/>